<sequence>MKLDKKIIYVTIFAAAVMLLLIALSLESGKNQTEPKTIPEGQTLNQQSEPVNNYTVIVSKDVCEGCHMSGKPSIPQAESAGPHVNGGATA</sequence>
<dbReference type="AlphaFoldDB" id="A0A0P7ZHU9"/>
<feature type="region of interest" description="Disordered" evidence="1">
    <location>
        <begin position="69"/>
        <end position="90"/>
    </location>
</feature>
<keyword evidence="2" id="KW-0472">Membrane</keyword>
<proteinExistence type="predicted"/>
<organism evidence="3 4">
    <name type="scientific">Candidatus Methanoperedens nitratireducens</name>
    <dbReference type="NCBI Taxonomy" id="1392998"/>
    <lineage>
        <taxon>Archaea</taxon>
        <taxon>Methanobacteriati</taxon>
        <taxon>Methanobacteriota</taxon>
        <taxon>Stenosarchaea group</taxon>
        <taxon>Methanomicrobia</taxon>
        <taxon>Methanosarcinales</taxon>
        <taxon>ANME-2 cluster</taxon>
        <taxon>Candidatus Methanoperedentaceae</taxon>
        <taxon>Candidatus Methanoperedens</taxon>
    </lineage>
</organism>
<comment type="caution">
    <text evidence="3">The sequence shown here is derived from an EMBL/GenBank/DDBJ whole genome shotgun (WGS) entry which is preliminary data.</text>
</comment>
<reference evidence="3 4" key="1">
    <citation type="submission" date="2015-09" db="EMBL/GenBank/DDBJ databases">
        <title>A metagenomics-based metabolic model of nitrate-dependent anaerobic oxidation of methane by Methanoperedens-like archaea.</title>
        <authorList>
            <person name="Arshad A."/>
            <person name="Speth D.R."/>
            <person name="De Graaf R.M."/>
            <person name="Op Den Camp H.J."/>
            <person name="Jetten M.S."/>
            <person name="Welte C.U."/>
        </authorList>
    </citation>
    <scope>NUCLEOTIDE SEQUENCE [LARGE SCALE GENOMIC DNA]</scope>
</reference>
<evidence type="ECO:0000256" key="2">
    <source>
        <dbReference type="SAM" id="Phobius"/>
    </source>
</evidence>
<gene>
    <name evidence="3" type="ORF">MPEBLZ_00854</name>
</gene>
<evidence type="ECO:0000313" key="3">
    <source>
        <dbReference type="EMBL" id="KPQ44574.1"/>
    </source>
</evidence>
<evidence type="ECO:0000313" key="4">
    <source>
        <dbReference type="Proteomes" id="UP000050360"/>
    </source>
</evidence>
<evidence type="ECO:0000256" key="1">
    <source>
        <dbReference type="SAM" id="MobiDB-lite"/>
    </source>
</evidence>
<feature type="transmembrane region" description="Helical" evidence="2">
    <location>
        <begin position="7"/>
        <end position="26"/>
    </location>
</feature>
<keyword evidence="2" id="KW-1133">Transmembrane helix</keyword>
<dbReference type="EMBL" id="LKCM01000074">
    <property type="protein sequence ID" value="KPQ44574.1"/>
    <property type="molecule type" value="Genomic_DNA"/>
</dbReference>
<dbReference type="Proteomes" id="UP000050360">
    <property type="component" value="Unassembled WGS sequence"/>
</dbReference>
<keyword evidence="2" id="KW-0812">Transmembrane</keyword>
<protein>
    <submittedName>
        <fullName evidence="3">Uncharacterized protein</fullName>
    </submittedName>
</protein>
<name>A0A0P7ZHU9_9EURY</name>
<accession>A0A0P7ZHU9</accession>